<evidence type="ECO:0000256" key="1">
    <source>
        <dbReference type="ARBA" id="ARBA00023015"/>
    </source>
</evidence>
<dbReference type="Pfam" id="PF00440">
    <property type="entry name" value="TetR_N"/>
    <property type="match status" value="1"/>
</dbReference>
<comment type="caution">
    <text evidence="6">The sequence shown here is derived from an EMBL/GenBank/DDBJ whole genome shotgun (WGS) entry which is preliminary data.</text>
</comment>
<keyword evidence="3" id="KW-0804">Transcription</keyword>
<dbReference type="EMBL" id="JBHSKL010000026">
    <property type="protein sequence ID" value="MFC5226815.1"/>
    <property type="molecule type" value="Genomic_DNA"/>
</dbReference>
<proteinExistence type="predicted"/>
<dbReference type="Gene3D" id="1.10.357.10">
    <property type="entry name" value="Tetracycline Repressor, domain 2"/>
    <property type="match status" value="1"/>
</dbReference>
<dbReference type="SUPFAM" id="SSF46689">
    <property type="entry name" value="Homeodomain-like"/>
    <property type="match status" value="1"/>
</dbReference>
<dbReference type="InterPro" id="IPR001647">
    <property type="entry name" value="HTH_TetR"/>
</dbReference>
<evidence type="ECO:0000313" key="6">
    <source>
        <dbReference type="EMBL" id="MFC5226815.1"/>
    </source>
</evidence>
<evidence type="ECO:0000256" key="4">
    <source>
        <dbReference type="PROSITE-ProRule" id="PRU00335"/>
    </source>
</evidence>
<reference evidence="7" key="1">
    <citation type="journal article" date="2019" name="Int. J. Syst. Evol. Microbiol.">
        <title>The Global Catalogue of Microorganisms (GCM) 10K type strain sequencing project: providing services to taxonomists for standard genome sequencing and annotation.</title>
        <authorList>
            <consortium name="The Broad Institute Genomics Platform"/>
            <consortium name="The Broad Institute Genome Sequencing Center for Infectious Disease"/>
            <person name="Wu L."/>
            <person name="Ma J."/>
        </authorList>
    </citation>
    <scope>NUCLEOTIDE SEQUENCE [LARGE SCALE GENOMIC DNA]</scope>
    <source>
        <strain evidence="7">CCM 8479</strain>
    </source>
</reference>
<gene>
    <name evidence="6" type="ORF">ACFPN6_19880</name>
</gene>
<dbReference type="PANTHER" id="PTHR30055:SF234">
    <property type="entry name" value="HTH-TYPE TRANSCRIPTIONAL REGULATOR BETI"/>
    <property type="match status" value="1"/>
</dbReference>
<dbReference type="InterPro" id="IPR050109">
    <property type="entry name" value="HTH-type_TetR-like_transc_reg"/>
</dbReference>
<keyword evidence="7" id="KW-1185">Reference proteome</keyword>
<feature type="DNA-binding region" description="H-T-H motif" evidence="4">
    <location>
        <begin position="21"/>
        <end position="40"/>
    </location>
</feature>
<keyword evidence="2 4" id="KW-0238">DNA-binding</keyword>
<name>A0ABW0DD53_STRFI</name>
<keyword evidence="1" id="KW-0805">Transcription regulation</keyword>
<dbReference type="Proteomes" id="UP001596156">
    <property type="component" value="Unassembled WGS sequence"/>
</dbReference>
<sequence length="187" mass="20410">MAQLLEAAASVFCSTGYTAASTNAIAREAGVSPGTLYQFFPNKEAIAIELGSRLMHEMREAYGEALAPVDPTTPLEDAIAAAVDRFIDFNCRHPVFFTLMHGPDIPGRMAEEHDALHATLITRVETLLTPFLPDTPAADVRRTAQVCVGIYKAGLELVLAHEGAEREAYVRELKNVLVRYLDPLVVD</sequence>
<dbReference type="PANTHER" id="PTHR30055">
    <property type="entry name" value="HTH-TYPE TRANSCRIPTIONAL REGULATOR RUTR"/>
    <property type="match status" value="1"/>
</dbReference>
<dbReference type="InterPro" id="IPR009057">
    <property type="entry name" value="Homeodomain-like_sf"/>
</dbReference>
<evidence type="ECO:0000256" key="3">
    <source>
        <dbReference type="ARBA" id="ARBA00023163"/>
    </source>
</evidence>
<accession>A0ABW0DD53</accession>
<evidence type="ECO:0000313" key="7">
    <source>
        <dbReference type="Proteomes" id="UP001596156"/>
    </source>
</evidence>
<organism evidence="6 7">
    <name type="scientific">Streptomyces fimbriatus</name>
    <dbReference type="NCBI Taxonomy" id="68197"/>
    <lineage>
        <taxon>Bacteria</taxon>
        <taxon>Bacillati</taxon>
        <taxon>Actinomycetota</taxon>
        <taxon>Actinomycetes</taxon>
        <taxon>Kitasatosporales</taxon>
        <taxon>Streptomycetaceae</taxon>
        <taxon>Streptomyces</taxon>
    </lineage>
</organism>
<protein>
    <submittedName>
        <fullName evidence="6">TetR/AcrR family transcriptional regulator</fullName>
    </submittedName>
</protein>
<dbReference type="PROSITE" id="PS01081">
    <property type="entry name" value="HTH_TETR_1"/>
    <property type="match status" value="1"/>
</dbReference>
<dbReference type="RefSeq" id="WP_309063474.1">
    <property type="nucleotide sequence ID" value="NZ_BAAASS010000001.1"/>
</dbReference>
<dbReference type="Pfam" id="PF17928">
    <property type="entry name" value="TetR_C_22"/>
    <property type="match status" value="1"/>
</dbReference>
<evidence type="ECO:0000256" key="2">
    <source>
        <dbReference type="ARBA" id="ARBA00023125"/>
    </source>
</evidence>
<dbReference type="PROSITE" id="PS50977">
    <property type="entry name" value="HTH_TETR_2"/>
    <property type="match status" value="1"/>
</dbReference>
<dbReference type="PRINTS" id="PR00455">
    <property type="entry name" value="HTHTETR"/>
</dbReference>
<evidence type="ECO:0000259" key="5">
    <source>
        <dbReference type="PROSITE" id="PS50977"/>
    </source>
</evidence>
<dbReference type="InterPro" id="IPR023772">
    <property type="entry name" value="DNA-bd_HTH_TetR-type_CS"/>
</dbReference>
<feature type="domain" description="HTH tetR-type" evidence="5">
    <location>
        <begin position="1"/>
        <end position="58"/>
    </location>
</feature>
<dbReference type="InterPro" id="IPR041674">
    <property type="entry name" value="TetR_C_22"/>
</dbReference>